<dbReference type="InterPro" id="IPR042099">
    <property type="entry name" value="ANL_N_sf"/>
</dbReference>
<sequence length="506" mass="54046">MAVMSIAQAITERARRCPDDVVVTAGLTEVTAAQLDSRSNRLARAMVDAGVCHDDTVAVAMGNGIPFVVTCAAIWKAGATPLLLDPDLPTGERAELERLGSPALAVGMEPVTGITWMDTESAVTQRFSDAPLSDRPASCWKAPTSSGSTGRPKIVRASAPAMVDPEQPVAVFLPNDAVQLVTAPLWHSAAFTYAFRGLTAGHRLVVEPRFDEHRFGALVAEHGITWTLLSPSTIRRLLRLGPDRPDPAEMAVLETILHIGARCPAADKRALIDWLGPERVVEVYAGTESNGLTMITGAEWLAHPGSVGRPIGGTEISIRDDAGHELGPGRAGLVWMRRGGMATYDYRGAASRRTADGWDTLGDVGTVDADGYLTILDRAGDVIECGSGVVYPADVEQVVESHPLVRDAVVTGRCDEGSSTAPHPEITVVVDVGDADVDPDEILRYAAGRLEHRARPTSITIARRPLRNGAGKTRRSAYRPTGRPRPTSRSEVTIHDAVHRHPAPSE</sequence>
<proteinExistence type="predicted"/>
<accession>M0QF97</accession>
<dbReference type="AlphaFoldDB" id="M0QF97"/>
<feature type="region of interest" description="Disordered" evidence="1">
    <location>
        <begin position="465"/>
        <end position="506"/>
    </location>
</feature>
<dbReference type="Proteomes" id="UP000011666">
    <property type="component" value="Unassembled WGS sequence"/>
</dbReference>
<evidence type="ECO:0000259" key="2">
    <source>
        <dbReference type="Pfam" id="PF00501"/>
    </source>
</evidence>
<feature type="compositionally biased region" description="Low complexity" evidence="1">
    <location>
        <begin position="479"/>
        <end position="490"/>
    </location>
</feature>
<keyword evidence="3" id="KW-0436">Ligase</keyword>
<dbReference type="SUPFAM" id="SSF56801">
    <property type="entry name" value="Acetyl-CoA synthetase-like"/>
    <property type="match status" value="1"/>
</dbReference>
<evidence type="ECO:0000256" key="1">
    <source>
        <dbReference type="SAM" id="MobiDB-lite"/>
    </source>
</evidence>
<gene>
    <name evidence="3" type="ORF">GS4_05_01830</name>
</gene>
<dbReference type="Gene3D" id="3.30.300.30">
    <property type="match status" value="1"/>
</dbReference>
<dbReference type="eggNOG" id="COG0318">
    <property type="taxonomic scope" value="Bacteria"/>
</dbReference>
<dbReference type="OrthoDB" id="9803968at2"/>
<dbReference type="RefSeq" id="WP_007617698.1">
    <property type="nucleotide sequence ID" value="NZ_BANX01000005.1"/>
</dbReference>
<dbReference type="InterPro" id="IPR045851">
    <property type="entry name" value="AMP-bd_C_sf"/>
</dbReference>
<dbReference type="STRING" id="1223545.GS4_05_01830"/>
<organism evidence="3 4">
    <name type="scientific">Gordonia soli NBRC 108243</name>
    <dbReference type="NCBI Taxonomy" id="1223545"/>
    <lineage>
        <taxon>Bacteria</taxon>
        <taxon>Bacillati</taxon>
        <taxon>Actinomycetota</taxon>
        <taxon>Actinomycetes</taxon>
        <taxon>Mycobacteriales</taxon>
        <taxon>Gordoniaceae</taxon>
        <taxon>Gordonia</taxon>
    </lineage>
</organism>
<reference evidence="3 4" key="1">
    <citation type="submission" date="2013-01" db="EMBL/GenBank/DDBJ databases">
        <title>Whole genome shotgun sequence of Gordonia soli NBRC 108243.</title>
        <authorList>
            <person name="Isaki-Nakamura S."/>
            <person name="Hosoyama A."/>
            <person name="Tsuchikane K."/>
            <person name="Ando Y."/>
            <person name="Baba S."/>
            <person name="Ohji S."/>
            <person name="Hamada M."/>
            <person name="Tamura T."/>
            <person name="Yamazoe A."/>
            <person name="Yamazaki S."/>
            <person name="Fujita N."/>
        </authorList>
    </citation>
    <scope>NUCLEOTIDE SEQUENCE [LARGE SCALE GENOMIC DNA]</scope>
    <source>
        <strain evidence="3 4">NBRC 108243</strain>
    </source>
</reference>
<dbReference type="InterPro" id="IPR000873">
    <property type="entry name" value="AMP-dep_synth/lig_dom"/>
</dbReference>
<evidence type="ECO:0000313" key="3">
    <source>
        <dbReference type="EMBL" id="GAC66971.1"/>
    </source>
</evidence>
<protein>
    <submittedName>
        <fullName evidence="3">Putative fatty-acid--CoA ligase</fullName>
    </submittedName>
</protein>
<dbReference type="PANTHER" id="PTHR43201:SF32">
    <property type="entry name" value="2-SUCCINYLBENZOATE--COA LIGASE, CHLOROPLASTIC_PEROXISOMAL"/>
    <property type="match status" value="1"/>
</dbReference>
<dbReference type="EMBL" id="BANX01000005">
    <property type="protein sequence ID" value="GAC66971.1"/>
    <property type="molecule type" value="Genomic_DNA"/>
</dbReference>
<comment type="caution">
    <text evidence="3">The sequence shown here is derived from an EMBL/GenBank/DDBJ whole genome shotgun (WGS) entry which is preliminary data.</text>
</comment>
<keyword evidence="4" id="KW-1185">Reference proteome</keyword>
<dbReference type="Pfam" id="PF00501">
    <property type="entry name" value="AMP-binding"/>
    <property type="match status" value="1"/>
</dbReference>
<dbReference type="Gene3D" id="3.40.50.12780">
    <property type="entry name" value="N-terminal domain of ligase-like"/>
    <property type="match status" value="1"/>
</dbReference>
<dbReference type="PANTHER" id="PTHR43201">
    <property type="entry name" value="ACYL-COA SYNTHETASE"/>
    <property type="match status" value="1"/>
</dbReference>
<dbReference type="GO" id="GO:0006631">
    <property type="term" value="P:fatty acid metabolic process"/>
    <property type="evidence" value="ECO:0007669"/>
    <property type="project" value="TreeGrafter"/>
</dbReference>
<name>M0QF97_9ACTN</name>
<evidence type="ECO:0000313" key="4">
    <source>
        <dbReference type="Proteomes" id="UP000011666"/>
    </source>
</evidence>
<dbReference type="GO" id="GO:0031956">
    <property type="term" value="F:medium-chain fatty acid-CoA ligase activity"/>
    <property type="evidence" value="ECO:0007669"/>
    <property type="project" value="TreeGrafter"/>
</dbReference>
<feature type="domain" description="AMP-dependent synthetase/ligase" evidence="2">
    <location>
        <begin position="11"/>
        <end position="342"/>
    </location>
</feature>